<dbReference type="PANTHER" id="PTHR30543">
    <property type="entry name" value="CHROMATE REDUCTASE"/>
    <property type="match status" value="1"/>
</dbReference>
<dbReference type="Pfam" id="PF03358">
    <property type="entry name" value="FMN_red"/>
    <property type="match status" value="1"/>
</dbReference>
<dbReference type="PANTHER" id="PTHR30543:SF21">
    <property type="entry name" value="NAD(P)H-DEPENDENT FMN REDUCTASE LOT6"/>
    <property type="match status" value="1"/>
</dbReference>
<sequence>MTSDNATATTATDDNTAAAGNDRRAGDPLRLAVIIGSARTGRFAPVPAAWFADEVRKHHGFDVDVIDLAGMDLPDSLDGSADTDALGGRLAAADAFVVVTPEYNHSYPAPLKAAIDHFHAEWLTKPVGFVTYGGMSGGLRAVEHLRGVFAELHAMTVRDTVSFYNYPDRFGDDGLPHDAESAGQAAKGMLDQLLWWGRALHDARAQHPYGS</sequence>
<feature type="region of interest" description="Disordered" evidence="1">
    <location>
        <begin position="1"/>
        <end position="23"/>
    </location>
</feature>
<proteinExistence type="predicted"/>
<dbReference type="SUPFAM" id="SSF52218">
    <property type="entry name" value="Flavoproteins"/>
    <property type="match status" value="1"/>
</dbReference>
<organism evidence="3 4">
    <name type="scientific">Prauserella halophila</name>
    <dbReference type="NCBI Taxonomy" id="185641"/>
    <lineage>
        <taxon>Bacteria</taxon>
        <taxon>Bacillati</taxon>
        <taxon>Actinomycetota</taxon>
        <taxon>Actinomycetes</taxon>
        <taxon>Pseudonocardiales</taxon>
        <taxon>Pseudonocardiaceae</taxon>
        <taxon>Prauserella</taxon>
    </lineage>
</organism>
<name>A0ABP4H0H8_9PSEU</name>
<keyword evidence="4" id="KW-1185">Reference proteome</keyword>
<evidence type="ECO:0000256" key="1">
    <source>
        <dbReference type="SAM" id="MobiDB-lite"/>
    </source>
</evidence>
<dbReference type="Gene3D" id="3.40.50.360">
    <property type="match status" value="1"/>
</dbReference>
<dbReference type="InterPro" id="IPR029039">
    <property type="entry name" value="Flavoprotein-like_sf"/>
</dbReference>
<evidence type="ECO:0000313" key="4">
    <source>
        <dbReference type="Proteomes" id="UP001500653"/>
    </source>
</evidence>
<evidence type="ECO:0000313" key="3">
    <source>
        <dbReference type="EMBL" id="GAA1242019.1"/>
    </source>
</evidence>
<dbReference type="InterPro" id="IPR005025">
    <property type="entry name" value="FMN_Rdtase-like_dom"/>
</dbReference>
<reference evidence="4" key="1">
    <citation type="journal article" date="2019" name="Int. J. Syst. Evol. Microbiol.">
        <title>The Global Catalogue of Microorganisms (GCM) 10K type strain sequencing project: providing services to taxonomists for standard genome sequencing and annotation.</title>
        <authorList>
            <consortium name="The Broad Institute Genomics Platform"/>
            <consortium name="The Broad Institute Genome Sequencing Center for Infectious Disease"/>
            <person name="Wu L."/>
            <person name="Ma J."/>
        </authorList>
    </citation>
    <scope>NUCLEOTIDE SEQUENCE [LARGE SCALE GENOMIC DNA]</scope>
    <source>
        <strain evidence="4">JCM 13023</strain>
    </source>
</reference>
<evidence type="ECO:0000259" key="2">
    <source>
        <dbReference type="Pfam" id="PF03358"/>
    </source>
</evidence>
<dbReference type="Proteomes" id="UP001500653">
    <property type="component" value="Unassembled WGS sequence"/>
</dbReference>
<gene>
    <name evidence="3" type="ORF">GCM10009676_29050</name>
</gene>
<comment type="caution">
    <text evidence="3">The sequence shown here is derived from an EMBL/GenBank/DDBJ whole genome shotgun (WGS) entry which is preliminary data.</text>
</comment>
<accession>A0ABP4H0H8</accession>
<dbReference type="RefSeq" id="WP_253864464.1">
    <property type="nucleotide sequence ID" value="NZ_BAAALN010000007.1"/>
</dbReference>
<feature type="compositionally biased region" description="Low complexity" evidence="1">
    <location>
        <begin position="1"/>
        <end position="20"/>
    </location>
</feature>
<dbReference type="InterPro" id="IPR050712">
    <property type="entry name" value="NAD(P)H-dep_reductase"/>
</dbReference>
<dbReference type="EMBL" id="BAAALN010000007">
    <property type="protein sequence ID" value="GAA1242019.1"/>
    <property type="molecule type" value="Genomic_DNA"/>
</dbReference>
<protein>
    <submittedName>
        <fullName evidence="3">NAD(P)H-dependent oxidoreductase</fullName>
    </submittedName>
</protein>
<feature type="domain" description="NADPH-dependent FMN reductase-like" evidence="2">
    <location>
        <begin position="30"/>
        <end position="165"/>
    </location>
</feature>